<reference evidence="1 2" key="1">
    <citation type="submission" date="2011-08" db="EMBL/GenBank/DDBJ databases">
        <authorList>
            <person name="Weinstock G."/>
            <person name="Sodergren E."/>
            <person name="Clifton S."/>
            <person name="Fulton L."/>
            <person name="Fulton B."/>
            <person name="Courtney L."/>
            <person name="Fronick C."/>
            <person name="Harrison M."/>
            <person name="Strong C."/>
            <person name="Farmer C."/>
            <person name="Delahaunty K."/>
            <person name="Markovic C."/>
            <person name="Hall O."/>
            <person name="Minx P."/>
            <person name="Tomlinson C."/>
            <person name="Mitreva M."/>
            <person name="Hou S."/>
            <person name="Chen J."/>
            <person name="Wollam A."/>
            <person name="Pepin K.H."/>
            <person name="Johnson M."/>
            <person name="Bhonagiri V."/>
            <person name="Zhang X."/>
            <person name="Suruliraj S."/>
            <person name="Warren W."/>
            <person name="Chinwalla A."/>
            <person name="Mardis E.R."/>
            <person name="Wilson R.K."/>
        </authorList>
    </citation>
    <scope>NUCLEOTIDE SEQUENCE [LARGE SCALE GENOMIC DNA]</scope>
    <source>
        <strain evidence="1 2">ATCC 29863</strain>
    </source>
</reference>
<dbReference type="HOGENOM" id="CLU_2915775_0_0_9"/>
<proteinExistence type="predicted"/>
<evidence type="ECO:0000313" key="2">
    <source>
        <dbReference type="Proteomes" id="UP000004459"/>
    </source>
</evidence>
<dbReference type="EMBL" id="AGCK01000233">
    <property type="protein sequence ID" value="EHM43957.1"/>
    <property type="molecule type" value="Genomic_DNA"/>
</dbReference>
<accession>G9YTK0</accession>
<evidence type="ECO:0000313" key="1">
    <source>
        <dbReference type="EMBL" id="EHM43957.1"/>
    </source>
</evidence>
<dbReference type="AlphaFoldDB" id="G9YTK0"/>
<sequence length="61" mass="6753">MNASFPGLFSEKGHKKEGAVFPFRKTAPVSYSISCFYFIESPPAPAADRCGFCDLAIDRLY</sequence>
<organism evidence="1 2">
    <name type="scientific">Flavonifractor plautii ATCC 29863</name>
    <dbReference type="NCBI Taxonomy" id="411475"/>
    <lineage>
        <taxon>Bacteria</taxon>
        <taxon>Bacillati</taxon>
        <taxon>Bacillota</taxon>
        <taxon>Clostridia</taxon>
        <taxon>Eubacteriales</taxon>
        <taxon>Oscillospiraceae</taxon>
        <taxon>Flavonifractor</taxon>
    </lineage>
</organism>
<name>G9YTK0_FLAPL</name>
<gene>
    <name evidence="1" type="ORF">HMPREF0372_02859</name>
</gene>
<dbReference type="Proteomes" id="UP000004459">
    <property type="component" value="Unassembled WGS sequence"/>
</dbReference>
<comment type="caution">
    <text evidence="1">The sequence shown here is derived from an EMBL/GenBank/DDBJ whole genome shotgun (WGS) entry which is preliminary data.</text>
</comment>
<protein>
    <submittedName>
        <fullName evidence="1">Uncharacterized protein</fullName>
    </submittedName>
</protein>